<keyword evidence="6" id="KW-1185">Reference proteome</keyword>
<dbReference type="PANTHER" id="PTHR47466">
    <property type="match status" value="1"/>
</dbReference>
<dbReference type="InterPro" id="IPR000601">
    <property type="entry name" value="PKD_dom"/>
</dbReference>
<dbReference type="AlphaFoldDB" id="A0A5C7B5A5"/>
<dbReference type="GO" id="GO:0008237">
    <property type="term" value="F:metallopeptidase activity"/>
    <property type="evidence" value="ECO:0007669"/>
    <property type="project" value="InterPro"/>
</dbReference>
<evidence type="ECO:0000259" key="4">
    <source>
        <dbReference type="PROSITE" id="PS50093"/>
    </source>
</evidence>
<dbReference type="Gene3D" id="2.60.40.10">
    <property type="entry name" value="Immunoglobulins"/>
    <property type="match status" value="1"/>
</dbReference>
<dbReference type="InterPro" id="IPR022409">
    <property type="entry name" value="PKD/Chitinase_dom"/>
</dbReference>
<dbReference type="Gene3D" id="3.40.390.10">
    <property type="entry name" value="Collagenase (Catalytic Domain)"/>
    <property type="match status" value="1"/>
</dbReference>
<comment type="similarity">
    <text evidence="1">Belongs to the peptidase M43B family.</text>
</comment>
<dbReference type="SUPFAM" id="SSF55486">
    <property type="entry name" value="Metalloproteases ('zincins'), catalytic domain"/>
    <property type="match status" value="1"/>
</dbReference>
<feature type="chain" id="PRO_5022822641" evidence="3">
    <location>
        <begin position="27"/>
        <end position="582"/>
    </location>
</feature>
<gene>
    <name evidence="5" type="ORF">ES692_11200</name>
</gene>
<keyword evidence="2 3" id="KW-0732">Signal</keyword>
<dbReference type="InterPro" id="IPR013783">
    <property type="entry name" value="Ig-like_fold"/>
</dbReference>
<dbReference type="PROSITE" id="PS50093">
    <property type="entry name" value="PKD"/>
    <property type="match status" value="1"/>
</dbReference>
<dbReference type="NCBIfam" id="TIGR04183">
    <property type="entry name" value="Por_Secre_tail"/>
    <property type="match status" value="1"/>
</dbReference>
<dbReference type="Proteomes" id="UP000321938">
    <property type="component" value="Unassembled WGS sequence"/>
</dbReference>
<evidence type="ECO:0000313" key="6">
    <source>
        <dbReference type="Proteomes" id="UP000321938"/>
    </source>
</evidence>
<accession>A0A5C7B5A5</accession>
<organism evidence="5 6">
    <name type="scientific">Psychroserpens burtonensis</name>
    <dbReference type="NCBI Taxonomy" id="49278"/>
    <lineage>
        <taxon>Bacteria</taxon>
        <taxon>Pseudomonadati</taxon>
        <taxon>Bacteroidota</taxon>
        <taxon>Flavobacteriia</taxon>
        <taxon>Flavobacteriales</taxon>
        <taxon>Flavobacteriaceae</taxon>
        <taxon>Psychroserpens</taxon>
    </lineage>
</organism>
<dbReference type="SUPFAM" id="SSF49299">
    <property type="entry name" value="PKD domain"/>
    <property type="match status" value="1"/>
</dbReference>
<dbReference type="RefSeq" id="WP_028872045.1">
    <property type="nucleotide sequence ID" value="NZ_VOSB01000015.1"/>
</dbReference>
<dbReference type="PANTHER" id="PTHR47466:SF1">
    <property type="entry name" value="METALLOPROTEASE MEP1 (AFU_ORTHOLOGUE AFUA_1G07730)-RELATED"/>
    <property type="match status" value="1"/>
</dbReference>
<reference evidence="5 6" key="1">
    <citation type="submission" date="2019-08" db="EMBL/GenBank/DDBJ databases">
        <title>Genome of Psychroserpens burtonensis ACAM 167.</title>
        <authorList>
            <person name="Bowman J.P."/>
        </authorList>
    </citation>
    <scope>NUCLEOTIDE SEQUENCE [LARGE SCALE GENOMIC DNA]</scope>
    <source>
        <strain evidence="5 6">ACAM 167</strain>
    </source>
</reference>
<proteinExistence type="inferred from homology"/>
<dbReference type="OrthoDB" id="6278496at2"/>
<dbReference type="InterPro" id="IPR026444">
    <property type="entry name" value="Secre_tail"/>
</dbReference>
<evidence type="ECO:0000256" key="3">
    <source>
        <dbReference type="SAM" id="SignalP"/>
    </source>
</evidence>
<protein>
    <submittedName>
        <fullName evidence="5">T9SS type A sorting domain-containing protein</fullName>
    </submittedName>
</protein>
<sequence>MKRITPINTLLLCLTVILFSFSNVIAQNEPQCGTVATAESEKYYQNTLPQVRQFEQEYYQKILQRSSTAVSSVPVKIHVLRTDEGTGGFTEATINTIIADMNTFYDNAFLEFFLCDAINYIDSTEYYDFSTDEQDALTLTNNVPNVINIYFANSVSTAEGGGLCGYAYFPGGPEVILMDNTCALNGSTMPHEMGHFFGLSHTHGNTNGTLTTELVDGSNCDTDGDFICDTAADPQLGFGNVTGSCNYVGTDIDANGEDFTPNPLNIMSYSRKTCRTEFSLQQYARIYGTYQTSRSAMVCPSFNVNIAADFIRDCGNSMAVNFTDSSVGATSWEWDIDGDDIIDYTTQNPSHSYSNQGGYDVTLTISNGSESLTKVYQEYIKVGGENISTTQVLLTLITDNWPAETSWVFTNISTGVEIISSEYIEGDDDYATFTEVFDIATNDCYTFEMIDSYGDGICCSSGNGSYTLETLEGDIVTTGGNYGFGEIIYMGNAVLSVDDYFSSNNITVYPNPSKEVLNIKLATTNDLPDGYIVYNMLGQIMTSKKITQVDDLSIQTHTLSNGVYYLELTKENSSETIPFIKN</sequence>
<dbReference type="EMBL" id="VOSB01000015">
    <property type="protein sequence ID" value="TXE16912.1"/>
    <property type="molecule type" value="Genomic_DNA"/>
</dbReference>
<name>A0A5C7B5A5_9FLAO</name>
<feature type="signal peptide" evidence="3">
    <location>
        <begin position="1"/>
        <end position="26"/>
    </location>
</feature>
<dbReference type="SMART" id="SM00089">
    <property type="entry name" value="PKD"/>
    <property type="match status" value="1"/>
</dbReference>
<dbReference type="Pfam" id="PF18962">
    <property type="entry name" value="Por_Secre_tail"/>
    <property type="match status" value="1"/>
</dbReference>
<evidence type="ECO:0000313" key="5">
    <source>
        <dbReference type="EMBL" id="TXE16912.1"/>
    </source>
</evidence>
<evidence type="ECO:0000256" key="1">
    <source>
        <dbReference type="ARBA" id="ARBA00008721"/>
    </source>
</evidence>
<dbReference type="InterPro" id="IPR024079">
    <property type="entry name" value="MetalloPept_cat_dom_sf"/>
</dbReference>
<dbReference type="InterPro" id="IPR035986">
    <property type="entry name" value="PKD_dom_sf"/>
</dbReference>
<evidence type="ECO:0000256" key="2">
    <source>
        <dbReference type="ARBA" id="ARBA00022729"/>
    </source>
</evidence>
<comment type="caution">
    <text evidence="5">The sequence shown here is derived from an EMBL/GenBank/DDBJ whole genome shotgun (WGS) entry which is preliminary data.</text>
</comment>
<feature type="domain" description="PKD" evidence="4">
    <location>
        <begin position="330"/>
        <end position="373"/>
    </location>
</feature>
<dbReference type="Pfam" id="PF18911">
    <property type="entry name" value="PKD_4"/>
    <property type="match status" value="1"/>
</dbReference>
<dbReference type="CDD" id="cd00146">
    <property type="entry name" value="PKD"/>
    <property type="match status" value="1"/>
</dbReference>
<dbReference type="STRING" id="1123037.GCA_000425305_02240"/>